<comment type="subunit">
    <text evidence="7">Dimer of alpha and beta chains. A typical microtubule is a hollow water-filled tube with an outer diameter of 25 nm and an inner diameter of 15 nM. Alpha-beta heterodimers associate head-to-tail to form protofilaments running lengthwise along the microtubule wall with the beta-tubulin subunit facing the microtubule plus end conferring a structural polarity. Microtubules usually have 13 protofilaments but different protofilament numbers can be found in some organisms and specialized cells.</text>
</comment>
<dbReference type="InterPro" id="IPR000217">
    <property type="entry name" value="Tubulin"/>
</dbReference>
<dbReference type="InterPro" id="IPR023123">
    <property type="entry name" value="Tubulin_C"/>
</dbReference>
<reference evidence="11" key="1">
    <citation type="submission" date="2016-06" db="UniProtKB">
        <authorList>
            <consortium name="WormBaseParasite"/>
        </authorList>
    </citation>
    <scope>IDENTIFICATION</scope>
</reference>
<dbReference type="PRINTS" id="PR01162">
    <property type="entry name" value="ALPHATUBULIN"/>
</dbReference>
<feature type="domain" description="Tubulin/FtsZ GTPase" evidence="8">
    <location>
        <begin position="51"/>
        <end position="248"/>
    </location>
</feature>
<keyword evidence="10" id="KW-1185">Reference proteome</keyword>
<dbReference type="EMBL" id="UYSU01033904">
    <property type="protein sequence ID" value="VDL93302.1"/>
    <property type="molecule type" value="Genomic_DNA"/>
</dbReference>
<dbReference type="SUPFAM" id="SSF55307">
    <property type="entry name" value="Tubulin C-terminal domain-like"/>
    <property type="match status" value="1"/>
</dbReference>
<dbReference type="Pfam" id="PF00091">
    <property type="entry name" value="Tubulin"/>
    <property type="match status" value="1"/>
</dbReference>
<dbReference type="GO" id="GO:0005874">
    <property type="term" value="C:microtubule"/>
    <property type="evidence" value="ECO:0007669"/>
    <property type="project" value="UniProtKB-KW"/>
</dbReference>
<dbReference type="InterPro" id="IPR017975">
    <property type="entry name" value="Tubulin_CS"/>
</dbReference>
<dbReference type="Proteomes" id="UP000275846">
    <property type="component" value="Unassembled WGS sequence"/>
</dbReference>
<keyword evidence="2 7" id="KW-0493">Microtubule</keyword>
<dbReference type="WBParaSite" id="SSLN_0000713601-mRNA-1">
    <property type="protein sequence ID" value="SSLN_0000713601-mRNA-1"/>
    <property type="gene ID" value="SSLN_0000713601"/>
</dbReference>
<evidence type="ECO:0000313" key="10">
    <source>
        <dbReference type="Proteomes" id="UP000275846"/>
    </source>
</evidence>
<dbReference type="InterPro" id="IPR037103">
    <property type="entry name" value="Tubulin/FtsZ-like_C"/>
</dbReference>
<keyword evidence="5 7" id="KW-0342">GTP-binding</keyword>
<comment type="function">
    <text evidence="7">Tubulin is the major constituent of microtubules, a cylinder consisting of laterally associated linear protofilaments composed of alpha- and beta-tubulin heterodimers. Microtubules grow by the addition of GTP-tubulin dimers to the microtubule end, where a stabilizing cap forms. Below the cap, tubulin dimers are in GDP-bound state, owing to GTPase activity of alpha-tubulin.</text>
</comment>
<evidence type="ECO:0000256" key="5">
    <source>
        <dbReference type="ARBA" id="ARBA00023134"/>
    </source>
</evidence>
<sequence>MQKGELIMLHIGQCGVQAGHTFWEQLTYEHGIHPDGFNQLSNLDNESKVEPISFFHLTGDERYVPRSIFIDSEPSTTDEVQNGLFRSLFNPCSFIHGKEEAANNYARGRFILGAQIMEPIVERVRKEVEATDMCQGFVVNHSTGGGTGSGVTVRVMEHLSDTFNKAANVQIPIYPSEYLSTAVVDPYNALLHSGFNIPYSNLVVMLDNHAIMQLLSRHLQIEKPTFLFLNRMFSQISSCLFCGFHFNADPTCGSLEELATNLVPFPQLHFTFVRYAPIVGLRRNGFHSTVNPAQDLTRAVLDPNYSTLTADKASRGKMIACCLAFRGASAGCQRGLAQVISETKRTGRLNFVDWCPTGVKVRIHAVPPLRPVPESGIAETPANVILIGNGAGVAVKELSVILMQFERLYEKRCFVHWYVGEGMEEGEFDEAADLLKDISDKYANADESGI</sequence>
<dbReference type="GO" id="GO:0016787">
    <property type="term" value="F:hydrolase activity"/>
    <property type="evidence" value="ECO:0007669"/>
    <property type="project" value="UniProtKB-KW"/>
</dbReference>
<keyword evidence="4" id="KW-0378">Hydrolase</keyword>
<evidence type="ECO:0000259" key="8">
    <source>
        <dbReference type="SMART" id="SM00864"/>
    </source>
</evidence>
<dbReference type="Gene3D" id="3.40.50.1440">
    <property type="entry name" value="Tubulin/FtsZ, GTPase domain"/>
    <property type="match status" value="1"/>
</dbReference>
<dbReference type="GO" id="GO:0005525">
    <property type="term" value="F:GTP binding"/>
    <property type="evidence" value="ECO:0007669"/>
    <property type="project" value="UniProtKB-UniRule"/>
</dbReference>
<evidence type="ECO:0000256" key="7">
    <source>
        <dbReference type="RuleBase" id="RU000352"/>
    </source>
</evidence>
<proteinExistence type="inferred from homology"/>
<dbReference type="PRINTS" id="PR01161">
    <property type="entry name" value="TUBULIN"/>
</dbReference>
<dbReference type="InterPro" id="IPR018316">
    <property type="entry name" value="Tubulin/FtsZ_2-layer-sand-dom"/>
</dbReference>
<dbReference type="PROSITE" id="PS00227">
    <property type="entry name" value="TUBULIN"/>
    <property type="match status" value="1"/>
</dbReference>
<dbReference type="SMART" id="SM00864">
    <property type="entry name" value="Tubulin"/>
    <property type="match status" value="1"/>
</dbReference>
<evidence type="ECO:0000256" key="4">
    <source>
        <dbReference type="ARBA" id="ARBA00022801"/>
    </source>
</evidence>
<evidence type="ECO:0000313" key="11">
    <source>
        <dbReference type="WBParaSite" id="SSLN_0000713601-mRNA-1"/>
    </source>
</evidence>
<dbReference type="GO" id="GO:0007017">
    <property type="term" value="P:microtubule-based process"/>
    <property type="evidence" value="ECO:0007669"/>
    <property type="project" value="InterPro"/>
</dbReference>
<protein>
    <recommendedName>
        <fullName evidence="7">Tubulin alpha chain</fullName>
    </recommendedName>
</protein>
<accession>A0A183SRR9</accession>
<evidence type="ECO:0000313" key="9">
    <source>
        <dbReference type="EMBL" id="VDL93302.1"/>
    </source>
</evidence>
<name>A0A183SRR9_SCHSO</name>
<comment type="similarity">
    <text evidence="1 7">Belongs to the tubulin family.</text>
</comment>
<dbReference type="InterPro" id="IPR002452">
    <property type="entry name" value="Alpha_tubulin"/>
</dbReference>
<dbReference type="STRING" id="70667.A0A183SRR9"/>
<reference evidence="9 10" key="2">
    <citation type="submission" date="2018-11" db="EMBL/GenBank/DDBJ databases">
        <authorList>
            <consortium name="Pathogen Informatics"/>
        </authorList>
    </citation>
    <scope>NUCLEOTIDE SEQUENCE [LARGE SCALE GENOMIC DNA]</scope>
    <source>
        <strain evidence="9 10">NST_G2</strain>
    </source>
</reference>
<dbReference type="OrthoDB" id="6226938at2759"/>
<dbReference type="AlphaFoldDB" id="A0A183SRR9"/>
<keyword evidence="3 7" id="KW-0547">Nucleotide-binding</keyword>
<dbReference type="SUPFAM" id="SSF52490">
    <property type="entry name" value="Tubulin nucleotide-binding domain-like"/>
    <property type="match status" value="1"/>
</dbReference>
<dbReference type="InterPro" id="IPR008280">
    <property type="entry name" value="Tub_FtsZ_C"/>
</dbReference>
<dbReference type="Gene3D" id="3.30.1330.20">
    <property type="entry name" value="Tubulin/FtsZ, C-terminal domain"/>
    <property type="match status" value="1"/>
</dbReference>
<evidence type="ECO:0000256" key="3">
    <source>
        <dbReference type="ARBA" id="ARBA00022741"/>
    </source>
</evidence>
<comment type="catalytic activity">
    <reaction evidence="6">
        <text>GTP + H2O = GDP + phosphate + H(+)</text>
        <dbReference type="Rhea" id="RHEA:19669"/>
        <dbReference type="ChEBI" id="CHEBI:15377"/>
        <dbReference type="ChEBI" id="CHEBI:15378"/>
        <dbReference type="ChEBI" id="CHEBI:37565"/>
        <dbReference type="ChEBI" id="CHEBI:43474"/>
        <dbReference type="ChEBI" id="CHEBI:58189"/>
    </reaction>
    <physiologicalReaction direction="left-to-right" evidence="6">
        <dbReference type="Rhea" id="RHEA:19670"/>
    </physiologicalReaction>
</comment>
<dbReference type="PANTHER" id="PTHR11588">
    <property type="entry name" value="TUBULIN"/>
    <property type="match status" value="1"/>
</dbReference>
<gene>
    <name evidence="9" type="ORF">SSLN_LOCUS6917</name>
</gene>
<evidence type="ECO:0000256" key="6">
    <source>
        <dbReference type="ARBA" id="ARBA00049117"/>
    </source>
</evidence>
<dbReference type="InterPro" id="IPR003008">
    <property type="entry name" value="Tubulin_FtsZ_GTPase"/>
</dbReference>
<dbReference type="InterPro" id="IPR036525">
    <property type="entry name" value="Tubulin/FtsZ_GTPase_sf"/>
</dbReference>
<dbReference type="GO" id="GO:0005200">
    <property type="term" value="F:structural constituent of cytoskeleton"/>
    <property type="evidence" value="ECO:0007669"/>
    <property type="project" value="InterPro"/>
</dbReference>
<dbReference type="Gene3D" id="1.10.287.600">
    <property type="entry name" value="Helix hairpin bin"/>
    <property type="match status" value="1"/>
</dbReference>
<organism evidence="11">
    <name type="scientific">Schistocephalus solidus</name>
    <name type="common">Tapeworm</name>
    <dbReference type="NCBI Taxonomy" id="70667"/>
    <lineage>
        <taxon>Eukaryota</taxon>
        <taxon>Metazoa</taxon>
        <taxon>Spiralia</taxon>
        <taxon>Lophotrochozoa</taxon>
        <taxon>Platyhelminthes</taxon>
        <taxon>Cestoda</taxon>
        <taxon>Eucestoda</taxon>
        <taxon>Diphyllobothriidea</taxon>
        <taxon>Diphyllobothriidae</taxon>
        <taxon>Schistocephalus</taxon>
    </lineage>
</organism>
<evidence type="ECO:0000256" key="1">
    <source>
        <dbReference type="ARBA" id="ARBA00009636"/>
    </source>
</evidence>
<dbReference type="Pfam" id="PF03953">
    <property type="entry name" value="Tubulin_C"/>
    <property type="match status" value="1"/>
</dbReference>
<evidence type="ECO:0000256" key="2">
    <source>
        <dbReference type="ARBA" id="ARBA00022701"/>
    </source>
</evidence>